<accession>A0A8T9CBF8</accession>
<organism evidence="2 3">
    <name type="scientific">Lachnellula suecica</name>
    <dbReference type="NCBI Taxonomy" id="602035"/>
    <lineage>
        <taxon>Eukaryota</taxon>
        <taxon>Fungi</taxon>
        <taxon>Dikarya</taxon>
        <taxon>Ascomycota</taxon>
        <taxon>Pezizomycotina</taxon>
        <taxon>Leotiomycetes</taxon>
        <taxon>Helotiales</taxon>
        <taxon>Lachnaceae</taxon>
        <taxon>Lachnellula</taxon>
    </lineage>
</organism>
<dbReference type="Proteomes" id="UP000469558">
    <property type="component" value="Unassembled WGS sequence"/>
</dbReference>
<feature type="signal peptide" evidence="1">
    <location>
        <begin position="1"/>
        <end position="15"/>
    </location>
</feature>
<dbReference type="AlphaFoldDB" id="A0A8T9CBF8"/>
<evidence type="ECO:0000313" key="2">
    <source>
        <dbReference type="EMBL" id="TVY82901.1"/>
    </source>
</evidence>
<evidence type="ECO:0000313" key="3">
    <source>
        <dbReference type="Proteomes" id="UP000469558"/>
    </source>
</evidence>
<reference evidence="2 3" key="1">
    <citation type="submission" date="2018-05" db="EMBL/GenBank/DDBJ databases">
        <title>Genome sequencing and assembly of the regulated plant pathogen Lachnellula willkommii and related sister species for the development of diagnostic species identification markers.</title>
        <authorList>
            <person name="Giroux E."/>
            <person name="Bilodeau G."/>
        </authorList>
    </citation>
    <scope>NUCLEOTIDE SEQUENCE [LARGE SCALE GENOMIC DNA]</scope>
    <source>
        <strain evidence="2 3">CBS 268.59</strain>
    </source>
</reference>
<proteinExistence type="predicted"/>
<protein>
    <submittedName>
        <fullName evidence="2">Uncharacterized protein</fullName>
    </submittedName>
</protein>
<feature type="chain" id="PRO_5035949670" evidence="1">
    <location>
        <begin position="16"/>
        <end position="140"/>
    </location>
</feature>
<evidence type="ECO:0000256" key="1">
    <source>
        <dbReference type="SAM" id="SignalP"/>
    </source>
</evidence>
<sequence>MKPFLLSALFAVALATDYVAPSRTLIPFNPRDPIYLGDVFWPPTMTFIAWLPTEQNTPTEWCWKATDCSDHRLFSLGGLDALQIHDYFDKKRYERLMENKTQEVKMEEVTDAMFTSTQVMTGAMASGSLVGAFTAGVTGS</sequence>
<keyword evidence="1" id="KW-0732">Signal</keyword>
<comment type="caution">
    <text evidence="2">The sequence shown here is derived from an EMBL/GenBank/DDBJ whole genome shotgun (WGS) entry which is preliminary data.</text>
</comment>
<gene>
    <name evidence="2" type="ORF">LSUE1_G006284</name>
</gene>
<dbReference type="OrthoDB" id="3429372at2759"/>
<name>A0A8T9CBF8_9HELO</name>
<dbReference type="EMBL" id="QGMK01000259">
    <property type="protein sequence ID" value="TVY82901.1"/>
    <property type="molecule type" value="Genomic_DNA"/>
</dbReference>
<keyword evidence="3" id="KW-1185">Reference proteome</keyword>